<dbReference type="CDD" id="cd03024">
    <property type="entry name" value="DsbA_FrnE"/>
    <property type="match status" value="1"/>
</dbReference>
<feature type="domain" description="DSBA-like thioredoxin" evidence="1">
    <location>
        <begin position="3"/>
        <end position="204"/>
    </location>
</feature>
<evidence type="ECO:0000313" key="3">
    <source>
        <dbReference type="Proteomes" id="UP000482960"/>
    </source>
</evidence>
<evidence type="ECO:0000313" key="2">
    <source>
        <dbReference type="EMBL" id="GFJ92395.1"/>
    </source>
</evidence>
<dbReference type="GO" id="GO:0016491">
    <property type="term" value="F:oxidoreductase activity"/>
    <property type="evidence" value="ECO:0007669"/>
    <property type="project" value="InterPro"/>
</dbReference>
<keyword evidence="3" id="KW-1185">Reference proteome</keyword>
<dbReference type="InterPro" id="IPR036249">
    <property type="entry name" value="Thioredoxin-like_sf"/>
</dbReference>
<name>A0A6V8LIC1_9ACTN</name>
<dbReference type="PANTHER" id="PTHR13887:SF41">
    <property type="entry name" value="THIOREDOXIN SUPERFAMILY PROTEIN"/>
    <property type="match status" value="1"/>
</dbReference>
<dbReference type="AlphaFoldDB" id="A0A6V8LIC1"/>
<reference evidence="2 3" key="1">
    <citation type="submission" date="2020-03" db="EMBL/GenBank/DDBJ databases">
        <title>Whole genome shotgun sequence of Phytohabitans rumicis NBRC 108638.</title>
        <authorList>
            <person name="Komaki H."/>
            <person name="Tamura T."/>
        </authorList>
    </citation>
    <scope>NUCLEOTIDE SEQUENCE [LARGE SCALE GENOMIC DNA]</scope>
    <source>
        <strain evidence="2 3">NBRC 108638</strain>
    </source>
</reference>
<dbReference type="Proteomes" id="UP000482960">
    <property type="component" value="Unassembled WGS sequence"/>
</dbReference>
<evidence type="ECO:0000259" key="1">
    <source>
        <dbReference type="Pfam" id="PF01323"/>
    </source>
</evidence>
<dbReference type="Gene3D" id="3.40.30.10">
    <property type="entry name" value="Glutaredoxin"/>
    <property type="match status" value="1"/>
</dbReference>
<dbReference type="PANTHER" id="PTHR13887">
    <property type="entry name" value="GLUTATHIONE S-TRANSFERASE KAPPA"/>
    <property type="match status" value="1"/>
</dbReference>
<organism evidence="2 3">
    <name type="scientific">Phytohabitans rumicis</name>
    <dbReference type="NCBI Taxonomy" id="1076125"/>
    <lineage>
        <taxon>Bacteria</taxon>
        <taxon>Bacillati</taxon>
        <taxon>Actinomycetota</taxon>
        <taxon>Actinomycetes</taxon>
        <taxon>Micromonosporales</taxon>
        <taxon>Micromonosporaceae</taxon>
    </lineage>
</organism>
<dbReference type="RefSeq" id="WP_173079274.1">
    <property type="nucleotide sequence ID" value="NZ_BAABJB010000013.1"/>
</dbReference>
<proteinExistence type="predicted"/>
<accession>A0A6V8LIC1</accession>
<dbReference type="SUPFAM" id="SSF52833">
    <property type="entry name" value="Thioredoxin-like"/>
    <property type="match status" value="1"/>
</dbReference>
<dbReference type="EMBL" id="BLPG01000001">
    <property type="protein sequence ID" value="GFJ92395.1"/>
    <property type="molecule type" value="Genomic_DNA"/>
</dbReference>
<dbReference type="Pfam" id="PF01323">
    <property type="entry name" value="DSBA"/>
    <property type="match status" value="1"/>
</dbReference>
<comment type="caution">
    <text evidence="2">The sequence shown here is derived from an EMBL/GenBank/DDBJ whole genome shotgun (WGS) entry which is preliminary data.</text>
</comment>
<sequence>MIVEVWSDIVCPWCYIGKRRLERALGEFEHADEVEVVWRSFQLDPSHPKGVREPTYDMLAKKFGASAAQVRQMTSRVTSVAAEEGLAYDFDRALSVNTFDAHRLTHLAKAHDAGPAAHERLMHAHFMEGEALDDVETLVRLGAEVGVPAQEARRVLTGDAYTQDVEEDIRAARSLGASGVPFFVLDRAYGISGAQPLEVFASALRQAYEAAGAAAR</sequence>
<reference evidence="2 3" key="2">
    <citation type="submission" date="2020-03" db="EMBL/GenBank/DDBJ databases">
        <authorList>
            <person name="Ichikawa N."/>
            <person name="Kimura A."/>
            <person name="Kitahashi Y."/>
            <person name="Uohara A."/>
        </authorList>
    </citation>
    <scope>NUCLEOTIDE SEQUENCE [LARGE SCALE GENOMIC DNA]</scope>
    <source>
        <strain evidence="2 3">NBRC 108638</strain>
    </source>
</reference>
<dbReference type="InterPro" id="IPR001853">
    <property type="entry name" value="DSBA-like_thioredoxin_dom"/>
</dbReference>
<protein>
    <submittedName>
        <fullName evidence="2">DSBA oxidoreductase</fullName>
    </submittedName>
</protein>
<gene>
    <name evidence="2" type="ORF">Prum_060370</name>
</gene>